<dbReference type="AlphaFoldDB" id="E5ANY5"/>
<proteinExistence type="predicted"/>
<reference evidence="1 2" key="1">
    <citation type="journal article" date="2011" name="J. Bacteriol.">
        <title>Complete genome sequence of Burkholderia rhizoxinica, an endosymbiont of Rhizopus microsporus.</title>
        <authorList>
            <person name="Lackner G."/>
            <person name="Moebius N."/>
            <person name="Partida-Martinez L."/>
            <person name="Hertweck C."/>
        </authorList>
    </citation>
    <scope>NUCLEOTIDE SEQUENCE [LARGE SCALE GENOMIC DNA]</scope>
    <source>
        <strain evidence="2">DSM 19002 / CIP 109453 / HKI 454</strain>
    </source>
</reference>
<dbReference type="KEGG" id="brh:RBRH_02449"/>
<dbReference type="STRING" id="882378.RBRH_02449"/>
<dbReference type="EMBL" id="FR687359">
    <property type="protein sequence ID" value="CBW74317.1"/>
    <property type="molecule type" value="Genomic_DNA"/>
</dbReference>
<evidence type="ECO:0000313" key="1">
    <source>
        <dbReference type="EMBL" id="CBW74317.1"/>
    </source>
</evidence>
<name>E5ANY5_MYCRK</name>
<sequence>MSLSARSCARRAGVGRLRCGAMAYESSLIDAFSAKMRGFLTLSQGVLHFCPSAPFSLDRH</sequence>
<accession>E5ANY5</accession>
<protein>
    <submittedName>
        <fullName evidence="1">Uncharacterized protein</fullName>
    </submittedName>
</protein>
<dbReference type="HOGENOM" id="CLU_2932470_0_0_4"/>
<gene>
    <name evidence="1" type="ordered locus">RBRH_02449</name>
</gene>
<dbReference type="Proteomes" id="UP000007437">
    <property type="component" value="Chromosome"/>
</dbReference>
<evidence type="ECO:0000313" key="2">
    <source>
        <dbReference type="Proteomes" id="UP000007437"/>
    </source>
</evidence>
<organism evidence="1 2">
    <name type="scientific">Mycetohabitans rhizoxinica (strain DSM 19002 / CIP 109453 / HKI 454)</name>
    <name type="common">Paraburkholderia rhizoxinica</name>
    <dbReference type="NCBI Taxonomy" id="882378"/>
    <lineage>
        <taxon>Bacteria</taxon>
        <taxon>Pseudomonadati</taxon>
        <taxon>Pseudomonadota</taxon>
        <taxon>Betaproteobacteria</taxon>
        <taxon>Burkholderiales</taxon>
        <taxon>Burkholderiaceae</taxon>
        <taxon>Mycetohabitans</taxon>
    </lineage>
</organism>